<name>A0ABW9KE49_9FIRM</name>
<proteinExistence type="predicted"/>
<evidence type="ECO:0000256" key="1">
    <source>
        <dbReference type="SAM" id="Phobius"/>
    </source>
</evidence>
<gene>
    <name evidence="2" type="ORF">ABDJ34_07935</name>
</gene>
<feature type="transmembrane region" description="Helical" evidence="1">
    <location>
        <begin position="43"/>
        <end position="64"/>
    </location>
</feature>
<keyword evidence="1" id="KW-0812">Transmembrane</keyword>
<reference evidence="2 3" key="1">
    <citation type="journal article" date="2024" name="Anaerobe">
        <title>The identification of Finegoldia dalianensis sp. nov., isolated from the pus of a patient with skin abscess and genomic analysis of the strains belonging to Finegoldia genus.</title>
        <authorList>
            <person name="Li Y."/>
            <person name="Wang Y."/>
            <person name="Xiao D."/>
            <person name="Wang J."/>
            <person name="Jin D."/>
        </authorList>
    </citation>
    <scope>NUCLEOTIDE SEQUENCE [LARGE SCALE GENOMIC DNA]</scope>
    <source>
        <strain evidence="2 3">LY240594</strain>
    </source>
</reference>
<dbReference type="Proteomes" id="UP001634413">
    <property type="component" value="Unassembled WGS sequence"/>
</dbReference>
<dbReference type="RefSeq" id="WP_412701974.1">
    <property type="nucleotide sequence ID" value="NZ_JBDLBQ010000007.1"/>
</dbReference>
<feature type="transmembrane region" description="Helical" evidence="1">
    <location>
        <begin position="6"/>
        <end position="31"/>
    </location>
</feature>
<keyword evidence="1" id="KW-1133">Transmembrane helix</keyword>
<accession>A0ABW9KE49</accession>
<evidence type="ECO:0000313" key="3">
    <source>
        <dbReference type="Proteomes" id="UP001634413"/>
    </source>
</evidence>
<organism evidence="2 3">
    <name type="scientific">Finegoldia dalianensis</name>
    <dbReference type="NCBI Taxonomy" id="3145239"/>
    <lineage>
        <taxon>Bacteria</taxon>
        <taxon>Bacillati</taxon>
        <taxon>Bacillota</taxon>
        <taxon>Tissierellia</taxon>
        <taxon>Tissierellales</taxon>
        <taxon>Peptoniphilaceae</taxon>
        <taxon>Finegoldia</taxon>
    </lineage>
</organism>
<dbReference type="EMBL" id="JBDLBQ010000007">
    <property type="protein sequence ID" value="MFN2102828.1"/>
    <property type="molecule type" value="Genomic_DNA"/>
</dbReference>
<protein>
    <submittedName>
        <fullName evidence="2">Uncharacterized protein</fullName>
    </submittedName>
</protein>
<evidence type="ECO:0000313" key="2">
    <source>
        <dbReference type="EMBL" id="MFN2102828.1"/>
    </source>
</evidence>
<keyword evidence="3" id="KW-1185">Reference proteome</keyword>
<sequence length="110" mass="12941">MTDLGIWGNILLIFVALGIISIVFAILGFIFKPLFSVARAIFEFFKFMCLCILHFLTTILGLILEPFDRRKMEKKAKSIKKDYMKEDNNMDETIMTDYYKVEEDKDDPWN</sequence>
<keyword evidence="1" id="KW-0472">Membrane</keyword>
<comment type="caution">
    <text evidence="2">The sequence shown here is derived from an EMBL/GenBank/DDBJ whole genome shotgun (WGS) entry which is preliminary data.</text>
</comment>